<dbReference type="EMBL" id="JBBXMP010000104">
    <property type="protein sequence ID" value="KAL0062449.1"/>
    <property type="molecule type" value="Genomic_DNA"/>
</dbReference>
<evidence type="ECO:0000313" key="4">
    <source>
        <dbReference type="Proteomes" id="UP001437256"/>
    </source>
</evidence>
<accession>A0ABR2ZMM8</accession>
<dbReference type="Proteomes" id="UP001437256">
    <property type="component" value="Unassembled WGS sequence"/>
</dbReference>
<dbReference type="Pfam" id="PF00650">
    <property type="entry name" value="CRAL_TRIO"/>
    <property type="match status" value="1"/>
</dbReference>
<evidence type="ECO:0000256" key="1">
    <source>
        <dbReference type="SAM" id="Coils"/>
    </source>
</evidence>
<dbReference type="PANTHER" id="PTHR45657">
    <property type="entry name" value="CRAL-TRIO DOMAIN-CONTAINING PROTEIN YKL091C-RELATED"/>
    <property type="match status" value="1"/>
</dbReference>
<comment type="caution">
    <text evidence="3">The sequence shown here is derived from an EMBL/GenBank/DDBJ whole genome shotgun (WGS) entry which is preliminary data.</text>
</comment>
<protein>
    <submittedName>
        <fullName evidence="3">Cytosolic factor, phosphatidylinositol/phosphatidylcholine transfer protein</fullName>
    </submittedName>
</protein>
<dbReference type="PROSITE" id="PS50191">
    <property type="entry name" value="CRAL_TRIO"/>
    <property type="match status" value="1"/>
</dbReference>
<organism evidence="3 4">
    <name type="scientific">Marasmius tenuissimus</name>
    <dbReference type="NCBI Taxonomy" id="585030"/>
    <lineage>
        <taxon>Eukaryota</taxon>
        <taxon>Fungi</taxon>
        <taxon>Dikarya</taxon>
        <taxon>Basidiomycota</taxon>
        <taxon>Agaricomycotina</taxon>
        <taxon>Agaricomycetes</taxon>
        <taxon>Agaricomycetidae</taxon>
        <taxon>Agaricales</taxon>
        <taxon>Marasmiineae</taxon>
        <taxon>Marasmiaceae</taxon>
        <taxon>Marasmius</taxon>
    </lineage>
</organism>
<dbReference type="InterPro" id="IPR036273">
    <property type="entry name" value="CRAL/TRIO_N_dom_sf"/>
</dbReference>
<feature type="domain" description="CRAL-TRIO" evidence="2">
    <location>
        <begin position="104"/>
        <end position="277"/>
    </location>
</feature>
<name>A0ABR2ZMM8_9AGAR</name>
<dbReference type="InterPro" id="IPR051026">
    <property type="entry name" value="PI/PC_transfer"/>
</dbReference>
<gene>
    <name evidence="3" type="primary">SEC14_1</name>
    <name evidence="3" type="ORF">AAF712_010661</name>
</gene>
<evidence type="ECO:0000259" key="2">
    <source>
        <dbReference type="PROSITE" id="PS50191"/>
    </source>
</evidence>
<dbReference type="SUPFAM" id="SSF52087">
    <property type="entry name" value="CRAL/TRIO domain"/>
    <property type="match status" value="1"/>
</dbReference>
<keyword evidence="1" id="KW-0175">Coiled coil</keyword>
<keyword evidence="4" id="KW-1185">Reference proteome</keyword>
<dbReference type="InterPro" id="IPR001251">
    <property type="entry name" value="CRAL-TRIO_dom"/>
</dbReference>
<dbReference type="Gene3D" id="3.40.525.10">
    <property type="entry name" value="CRAL-TRIO lipid binding domain"/>
    <property type="match status" value="1"/>
</dbReference>
<dbReference type="SMART" id="SM00516">
    <property type="entry name" value="SEC14"/>
    <property type="match status" value="1"/>
</dbReference>
<reference evidence="3 4" key="1">
    <citation type="submission" date="2024-05" db="EMBL/GenBank/DDBJ databases">
        <title>A draft genome resource for the thread blight pathogen Marasmius tenuissimus strain MS-2.</title>
        <authorList>
            <person name="Yulfo-Soto G.E."/>
            <person name="Baruah I.K."/>
            <person name="Amoako-Attah I."/>
            <person name="Bukari Y."/>
            <person name="Meinhardt L.W."/>
            <person name="Bailey B.A."/>
            <person name="Cohen S.P."/>
        </authorList>
    </citation>
    <scope>NUCLEOTIDE SEQUENCE [LARGE SCALE GENOMIC DNA]</scope>
    <source>
        <strain evidence="3 4">MS-2</strain>
    </source>
</reference>
<sequence>MTDSSYKPPPGRLGNLTPEQEAALEQLKKELKDENAFVEQRMDDATFLRARKFDVALAKKMLLDAEQWRKDFGVEDLIKYTSFIFTSESSHTQIFVFRNFDFAERDEVAKYYPQYYHKTDKAGRPIYIERFNNLDIAALQKHTTFPRLLQRLVLEYEKSFSDRLPATSKAHGHPIESFCTILDLSHISLSNFYRVKDYVMSASSVGQDRYPETMGKFFIINAPWTFNTVWWAVKPWLDEVTVRKIDISRTGNVEGLLKEIDKENLPKDLGGTCECSGGCDKSNAGPWKTEGIH</sequence>
<dbReference type="CDD" id="cd00170">
    <property type="entry name" value="SEC14"/>
    <property type="match status" value="1"/>
</dbReference>
<evidence type="ECO:0000313" key="3">
    <source>
        <dbReference type="EMBL" id="KAL0062449.1"/>
    </source>
</evidence>
<dbReference type="Gene3D" id="1.10.8.20">
    <property type="entry name" value="N-terminal domain of phosphatidylinositol transfer protein sec14p"/>
    <property type="match status" value="1"/>
</dbReference>
<proteinExistence type="predicted"/>
<dbReference type="InterPro" id="IPR036865">
    <property type="entry name" value="CRAL-TRIO_dom_sf"/>
</dbReference>
<feature type="coiled-coil region" evidence="1">
    <location>
        <begin position="21"/>
        <end position="48"/>
    </location>
</feature>
<dbReference type="SUPFAM" id="SSF46938">
    <property type="entry name" value="CRAL/TRIO N-terminal domain"/>
    <property type="match status" value="1"/>
</dbReference>
<dbReference type="PANTHER" id="PTHR45657:SF1">
    <property type="entry name" value="CRAL-TRIO DOMAIN-CONTAINING PROTEIN YKL091C-RELATED"/>
    <property type="match status" value="1"/>
</dbReference>